<dbReference type="NCBIfam" id="NF033441">
    <property type="entry name" value="BREX_BrxC"/>
    <property type="match status" value="1"/>
</dbReference>
<proteinExistence type="predicted"/>
<protein>
    <recommendedName>
        <fullName evidence="7">BREX system P-loop protein BrxC</fullName>
    </recommendedName>
</protein>
<dbReference type="RefSeq" id="WP_092590479.1">
    <property type="nucleotide sequence ID" value="NZ_FMXN01000001.1"/>
</dbReference>
<organism evidence="5 6">
    <name type="scientific">Pseudidiomarina indica</name>
    <dbReference type="NCBI Taxonomy" id="1159017"/>
    <lineage>
        <taxon>Bacteria</taxon>
        <taxon>Pseudomonadati</taxon>
        <taxon>Pseudomonadota</taxon>
        <taxon>Gammaproteobacteria</taxon>
        <taxon>Alteromonadales</taxon>
        <taxon>Idiomarinaceae</taxon>
        <taxon>Pseudidiomarina</taxon>
    </lineage>
</organism>
<feature type="domain" description="Probable ATP-binding protein BrxC 4th six-stranded beta-sheet" evidence="4">
    <location>
        <begin position="567"/>
        <end position="742"/>
    </location>
</feature>
<dbReference type="Pfam" id="PF25792">
    <property type="entry name" value="BREX_BrxC_helical"/>
    <property type="match status" value="1"/>
</dbReference>
<dbReference type="STRING" id="1159017.SAMN02927930_00011"/>
<feature type="compositionally biased region" description="Low complexity" evidence="1">
    <location>
        <begin position="1138"/>
        <end position="1151"/>
    </location>
</feature>
<dbReference type="OrthoDB" id="3201900at2"/>
<evidence type="ECO:0000259" key="2">
    <source>
        <dbReference type="Pfam" id="PF25791"/>
    </source>
</evidence>
<evidence type="ECO:0000259" key="4">
    <source>
        <dbReference type="Pfam" id="PF25796"/>
    </source>
</evidence>
<feature type="region of interest" description="Disordered" evidence="1">
    <location>
        <begin position="1138"/>
        <end position="1176"/>
    </location>
</feature>
<evidence type="ECO:0008006" key="7">
    <source>
        <dbReference type="Google" id="ProtNLM"/>
    </source>
</evidence>
<accession>A0A1G5ZZU1</accession>
<evidence type="ECO:0000313" key="6">
    <source>
        <dbReference type="Proteomes" id="UP000199626"/>
    </source>
</evidence>
<dbReference type="InterPro" id="IPR027417">
    <property type="entry name" value="P-loop_NTPase"/>
</dbReference>
<dbReference type="Pfam" id="PF25796">
    <property type="entry name" value="BREX_BrxC_4th"/>
    <property type="match status" value="1"/>
</dbReference>
<keyword evidence="6" id="KW-1185">Reference proteome</keyword>
<dbReference type="InterPro" id="IPR058036">
    <property type="entry name" value="BREX_BrxC_4th"/>
</dbReference>
<evidence type="ECO:0000256" key="1">
    <source>
        <dbReference type="SAM" id="MobiDB-lite"/>
    </source>
</evidence>
<gene>
    <name evidence="5" type="ORF">SAMN02927930_00011</name>
</gene>
<dbReference type="InterPro" id="IPR047679">
    <property type="entry name" value="BREX_BrxC"/>
</dbReference>
<dbReference type="Pfam" id="PF25791">
    <property type="entry name" value="WHD_BREX_BrxC"/>
    <property type="match status" value="1"/>
</dbReference>
<feature type="domain" description="Probable ATP-binding protein BrxC winged helix-turn-helix" evidence="2">
    <location>
        <begin position="751"/>
        <end position="869"/>
    </location>
</feature>
<dbReference type="SUPFAM" id="SSF52540">
    <property type="entry name" value="P-loop containing nucleoside triphosphate hydrolases"/>
    <property type="match status" value="1"/>
</dbReference>
<dbReference type="InterPro" id="IPR058038">
    <property type="entry name" value="BREX_BrxC_wHTH"/>
</dbReference>
<dbReference type="EMBL" id="FMXN01000001">
    <property type="protein sequence ID" value="SDB01687.1"/>
    <property type="molecule type" value="Genomic_DNA"/>
</dbReference>
<name>A0A1G5ZZU1_9GAMM</name>
<dbReference type="InterPro" id="IPR058037">
    <property type="entry name" value="BREX_BrxC_helical"/>
</dbReference>
<dbReference type="Proteomes" id="UP000199626">
    <property type="component" value="Unassembled WGS sequence"/>
</dbReference>
<feature type="domain" description="Probable ATP-binding protein BrxC alpha-helical" evidence="3">
    <location>
        <begin position="880"/>
        <end position="1001"/>
    </location>
</feature>
<dbReference type="AlphaFoldDB" id="A0A1G5ZZU1"/>
<evidence type="ECO:0000313" key="5">
    <source>
        <dbReference type="EMBL" id="SDB01687.1"/>
    </source>
</evidence>
<reference evidence="6" key="1">
    <citation type="submission" date="2016-10" db="EMBL/GenBank/DDBJ databases">
        <authorList>
            <person name="Varghese N."/>
            <person name="Submissions S."/>
        </authorList>
    </citation>
    <scope>NUCLEOTIDE SEQUENCE [LARGE SCALE GENOMIC DNA]</scope>
    <source>
        <strain evidence="6">CGMCC 1.10824</strain>
    </source>
</reference>
<evidence type="ECO:0000259" key="3">
    <source>
        <dbReference type="Pfam" id="PF25792"/>
    </source>
</evidence>
<sequence>MNIEQIFTKKLTRNINGVVKAEQKDEESVFVELDEYVVTQELNRHITDFFDAYTPEAGGKPNEGARGGKVAVWISGFFGSGKSHLLKILGYLLENKKVSKDGAKREAIDFFREKIQDALLLGNIQRSVAQDTDVILFNIDSRANTEDREDAILKVFLRVFNERVGYCAEYPFIAHLERELDKRGQYDKFKTKFNELSGSTWEQERDAFDFYRDDMAEALAFASEQTLEATLKWVDGLEKNFPLDIRNFCRWINEYSEANNNRNVLFMVDEVGQFIGKNSKMMLKLQTIAEDLGTYCGGRAWLVVTAQADIDKAIGHLDKIQGQDFSKIQGRFATRIQLSSTNTSEVIQKRLLEKTPEARAELEKVFAQKGDILRNQLTFDDTTTATLKRYEDAESFVINYPFVPYHYELVQKVFEAIRTKGATGKHLAMGERSLLDAFQHAAKQIKDKNLDVLVPFYSFYSPIESFLEPAVKRTIEQAVNNSALTEFDGKVLKVLFLIRYVDVVKSTLDNLVTLCIDQIDADKITLRKTIEESLNRLERQVLIARNGDEFVFLTNEEKEIENEIRHTDIEGAEVTNKLSEIIFDEVLRRQNKYRYPENKQDFPIARYCNGHPRDGSLQADLILKVISPLDLSYDQYSHDQACRTASNNEGAILVKLPAHDRIYDELRMFIQTSRFISLTGGQRPEQEHLLRDKQLENSQRGKRLVSEIEELFKESEVFAIGEKLQIKANSPQGIVEEAYKYVIENSFSKLRMLKPTPGDVSHELRAVLTSDDTAQESLDLDDEGINPEAIKDIEQFLTIKNDRNEKIFLTDIENRYTRRPYGWPTIEVLLIIARLGLAGRITLMRRGENLRLRDAFDPMTSVRQRAEVQVVKVRQHNEAQLRKATALAKQVFNRSFTGTQEKELATFIRDNLTKYQTDLNKFKSKSETGKFPGKDLIESSLTVVNEVLSNDNPYAVVESFVEQQNDLLDLVEDFEDLDDFYNAQFHTWQSLAKALGHEFQVNDTMLRRDDQAAQALEKLQSIYDNSQPYSQLNQVQPLIEQVRAVNDKLVQEQREKALITVDACIDRVQKVLDNADADAEFKNKALRPLQLTKQRMQASHSIPSLIAAMAELPDQEENAYDSINDLIDSRAALLEKANQQVNQAQQDQQDQSNRASGIQEESPVVQPEPAKPRPVIKKIVTVEPGKEVPTAQFLESEDDVKEYLEALETKLLNEIRSGNRVRLK</sequence>